<evidence type="ECO:0008006" key="4">
    <source>
        <dbReference type="Google" id="ProtNLM"/>
    </source>
</evidence>
<proteinExistence type="predicted"/>
<dbReference type="SMART" id="SM00320">
    <property type="entry name" value="WD40"/>
    <property type="match status" value="6"/>
</dbReference>
<gene>
    <name evidence="2" type="ORF">Cpir12675_006672</name>
</gene>
<feature type="compositionally biased region" description="Polar residues" evidence="1">
    <location>
        <begin position="284"/>
        <end position="305"/>
    </location>
</feature>
<accession>A0ABR3YH60</accession>
<sequence length="1033" mass="113331">MTTTPSNRLKLTPSNSPYLNLKPSRSLLRGRPSITTTDPIMQSRITLQRVVGTTCTSATGFDSVQSSFAYVAGGAAVVVNVDPNQKQRYACRYNQRFYRARPTAIPIYSVSTQSSNVVNTPISTPKANDSRNRVSSGLRESGFGVSEYSESNKTWTSRERIKAASCLALSRDGRFLAVGEAGYAPRVLIFGLQECSSDTPLVSISEHSFGVRAVAWSHDTRFLASLGTINDGFLYLWKVDSRTGAAKLFQQNRCTSSVKDMVWMGNNLITLGVRHVKSWKVEDSNSSSPVKTRFTNDNALSSPVQPQKTLPGRNVLLGSLIDSTFTCAAVVDDSRTIICSEAGDVCLLDDDGKQMKLQRVLRLEFSISSITIRDLTAYVSGKAGQFVTLDVAKVVDFQDDSILESTQAPNGIVAMGFLRNNFVTIDLNRSIEIWHRDYLPGQMKDDPSRILIPGHDEAIVGVQTLPQPNLHAADFMTWSGSGKMIQWDLDGQIKSTFDVPIENVPTGSDLDPENQLTVVRADSSGNLIVTGDRIGVLRVVDLKTGEWLLDTKAHASEVQDITIYDDKKTSKLIVATCGRDRTAQLFHRAENGVIRHFQTLEFAAKVVQILIPSDEKILTCSLDRTLQIYDLVPRNSDCDDLAAVPSRVLSLKASPTSMVMNSDSKNQSVFVSLLDRSICQYDISAGRLQNSFKCFDESGAESAVLERLLLDQTAGREQERLLGISNTDKSVRVYDAQTGSFLGREWGHTEAINGLALLNTDDCDLKAATVASDGTLMLWSVDTQDGSASSTSRDSSPPKESGAASRPPLRRVLSKAELAEYQKPTVASAGRRSPPRTLTRRTSRQFLTTPTMKTPQSQISASEPIIETTPSRKGGSMACRDTSPPLSPRRRVLRRPSLPALNTASQKKTPQNIKGFGSLNMATEQACRTLRAYRKKLASTEPISQATLEELDQELRLTVSALSNRAIRSKAMNESMLSGLLDEYSERLVSMLDEKLRLSFPQRSDGSQDSGFLSSEDSVRPRTSSGETNSTLR</sequence>
<dbReference type="InterPro" id="IPR001680">
    <property type="entry name" value="WD40_rpt"/>
</dbReference>
<evidence type="ECO:0000313" key="3">
    <source>
        <dbReference type="Proteomes" id="UP001583280"/>
    </source>
</evidence>
<keyword evidence="3" id="KW-1185">Reference proteome</keyword>
<feature type="region of interest" description="Disordered" evidence="1">
    <location>
        <begin position="784"/>
        <end position="890"/>
    </location>
</feature>
<reference evidence="2 3" key="1">
    <citation type="journal article" date="2024" name="IMA Fungus">
        <title>IMA Genome - F19 : A genome assembly and annotation guide to empower mycologists, including annotated draft genome sequences of Ceratocystis pirilliformis, Diaporthe australafricana, Fusarium ophioides, Paecilomyces lecythidis, and Sporothrix stenoceras.</title>
        <authorList>
            <person name="Aylward J."/>
            <person name="Wilson A.M."/>
            <person name="Visagie C.M."/>
            <person name="Spraker J."/>
            <person name="Barnes I."/>
            <person name="Buitendag C."/>
            <person name="Ceriani C."/>
            <person name="Del Mar Angel L."/>
            <person name="du Plessis D."/>
            <person name="Fuchs T."/>
            <person name="Gasser K."/>
            <person name="Kramer D."/>
            <person name="Li W."/>
            <person name="Munsamy K."/>
            <person name="Piso A."/>
            <person name="Price J.L."/>
            <person name="Sonnekus B."/>
            <person name="Thomas C."/>
            <person name="van der Nest A."/>
            <person name="van Dijk A."/>
            <person name="van Heerden A."/>
            <person name="van Vuuren N."/>
            <person name="Yilmaz N."/>
            <person name="Duong T.A."/>
            <person name="van der Merwe N.A."/>
            <person name="Wingfield M.J."/>
            <person name="Wingfield B.D."/>
        </authorList>
    </citation>
    <scope>NUCLEOTIDE SEQUENCE [LARGE SCALE GENOMIC DNA]</scope>
    <source>
        <strain evidence="2 3">CMW 12675</strain>
    </source>
</reference>
<dbReference type="EMBL" id="JAWDJO010000347">
    <property type="protein sequence ID" value="KAL1887158.1"/>
    <property type="molecule type" value="Genomic_DNA"/>
</dbReference>
<protein>
    <recommendedName>
        <fullName evidence="4">Mitogen-activated protein kinase-binding protein 1</fullName>
    </recommendedName>
</protein>
<evidence type="ECO:0000313" key="2">
    <source>
        <dbReference type="EMBL" id="KAL1887158.1"/>
    </source>
</evidence>
<feature type="region of interest" description="Disordered" evidence="1">
    <location>
        <begin position="283"/>
        <end position="305"/>
    </location>
</feature>
<dbReference type="PANTHER" id="PTHR45589">
    <property type="entry name" value="WD REPEAT DOMAIN 62, ISOFORM G"/>
    <property type="match status" value="1"/>
</dbReference>
<dbReference type="Pfam" id="PF00400">
    <property type="entry name" value="WD40"/>
    <property type="match status" value="1"/>
</dbReference>
<feature type="region of interest" description="Disordered" evidence="1">
    <location>
        <begin position="1000"/>
        <end position="1033"/>
    </location>
</feature>
<feature type="compositionally biased region" description="Low complexity" evidence="1">
    <location>
        <begin position="787"/>
        <end position="801"/>
    </location>
</feature>
<dbReference type="InterPro" id="IPR011047">
    <property type="entry name" value="Quinoprotein_ADH-like_sf"/>
</dbReference>
<organism evidence="2 3">
    <name type="scientific">Ceratocystis pirilliformis</name>
    <dbReference type="NCBI Taxonomy" id="259994"/>
    <lineage>
        <taxon>Eukaryota</taxon>
        <taxon>Fungi</taxon>
        <taxon>Dikarya</taxon>
        <taxon>Ascomycota</taxon>
        <taxon>Pezizomycotina</taxon>
        <taxon>Sordariomycetes</taxon>
        <taxon>Hypocreomycetidae</taxon>
        <taxon>Microascales</taxon>
        <taxon>Ceratocystidaceae</taxon>
        <taxon>Ceratocystis</taxon>
    </lineage>
</organism>
<feature type="region of interest" description="Disordered" evidence="1">
    <location>
        <begin position="119"/>
        <end position="138"/>
    </location>
</feature>
<dbReference type="Gene3D" id="2.130.10.10">
    <property type="entry name" value="YVTN repeat-like/Quinoprotein amine dehydrogenase"/>
    <property type="match status" value="3"/>
</dbReference>
<dbReference type="Proteomes" id="UP001583280">
    <property type="component" value="Unassembled WGS sequence"/>
</dbReference>
<feature type="compositionally biased region" description="Polar residues" evidence="1">
    <location>
        <begin position="1001"/>
        <end position="1033"/>
    </location>
</feature>
<dbReference type="InterPro" id="IPR036322">
    <property type="entry name" value="WD40_repeat_dom_sf"/>
</dbReference>
<comment type="caution">
    <text evidence="2">The sequence shown here is derived from an EMBL/GenBank/DDBJ whole genome shotgun (WGS) entry which is preliminary data.</text>
</comment>
<dbReference type="InterPro" id="IPR015943">
    <property type="entry name" value="WD40/YVTN_repeat-like_dom_sf"/>
</dbReference>
<feature type="compositionally biased region" description="Polar residues" evidence="1">
    <location>
        <begin position="845"/>
        <end position="861"/>
    </location>
</feature>
<evidence type="ECO:0000256" key="1">
    <source>
        <dbReference type="SAM" id="MobiDB-lite"/>
    </source>
</evidence>
<dbReference type="InterPro" id="IPR052779">
    <property type="entry name" value="WDR62"/>
</dbReference>
<name>A0ABR3YH60_9PEZI</name>
<dbReference type="SUPFAM" id="SSF50978">
    <property type="entry name" value="WD40 repeat-like"/>
    <property type="match status" value="1"/>
</dbReference>
<dbReference type="PANTHER" id="PTHR45589:SF1">
    <property type="entry name" value="WD REPEAT DOMAIN 62, ISOFORM G"/>
    <property type="match status" value="1"/>
</dbReference>
<dbReference type="SUPFAM" id="SSF50998">
    <property type="entry name" value="Quinoprotein alcohol dehydrogenase-like"/>
    <property type="match status" value="1"/>
</dbReference>